<dbReference type="AlphaFoldDB" id="W8YDH4"/>
<reference evidence="1" key="2">
    <citation type="submission" date="2014-01" db="EMBL/GenBank/DDBJ databases">
        <authorList>
            <person name="Aslett M."/>
        </authorList>
    </citation>
    <scope>NUCLEOTIDE SEQUENCE [LARGE SCALE GENOMIC DNA]</scope>
    <source>
        <strain evidence="1">DB27</strain>
    </source>
</reference>
<evidence type="ECO:0000313" key="1">
    <source>
        <dbReference type="EMBL" id="CDN39548.1"/>
    </source>
</evidence>
<sequence length="81" mass="9488">MILISPPVYVFSNFATESGIFIWNFEPIPNFLIRQSWNHILSLEESIQQIEEKIDRLLLPYQKQVELLLTISGVKNMLLQV</sequence>
<organism evidence="1">
    <name type="scientific">Bacillus thuringiensis DB27</name>
    <dbReference type="NCBI Taxonomy" id="1431339"/>
    <lineage>
        <taxon>Bacteria</taxon>
        <taxon>Bacillati</taxon>
        <taxon>Bacillota</taxon>
        <taxon>Bacilli</taxon>
        <taxon>Bacillales</taxon>
        <taxon>Bacillaceae</taxon>
        <taxon>Bacillus</taxon>
        <taxon>Bacillus cereus group</taxon>
    </lineage>
</organism>
<dbReference type="Proteomes" id="UP000030682">
    <property type="component" value="Unassembled WGS sequence"/>
</dbReference>
<gene>
    <name evidence="1" type="ORF">BTDB27_p000211</name>
</gene>
<name>W8YDH4_BACTU</name>
<accession>W8YDH4</accession>
<dbReference type="EMBL" id="HG810024">
    <property type="protein sequence ID" value="CDN39548.1"/>
    <property type="molecule type" value="Genomic_DNA"/>
</dbReference>
<reference evidence="1" key="1">
    <citation type="submission" date="2014-01" db="EMBL/GenBank/DDBJ databases">
        <title>Draft genome sequence of highly nematicidal Bacillus thuringiensis DB27.</title>
        <authorList>
            <person name="Iatsenko I."/>
            <person name="Pickard D."/>
            <person name="Corton C."/>
            <person name="Dougan G."/>
            <person name="Sommer R.J."/>
        </authorList>
    </citation>
    <scope>NUCLEOTIDE SEQUENCE [LARGE SCALE GENOMIC DNA]</scope>
    <source>
        <strain evidence="1">DB27</strain>
    </source>
</reference>
<proteinExistence type="predicted"/>
<dbReference type="HOGENOM" id="CLU_2566856_0_0_9"/>
<protein>
    <submittedName>
        <fullName evidence="1">Uncharacterized protein</fullName>
    </submittedName>
</protein>